<keyword evidence="4" id="KW-1003">Cell membrane</keyword>
<dbReference type="PANTHER" id="PTHR11923:SF67">
    <property type="entry name" value="RE68569P"/>
    <property type="match status" value="1"/>
</dbReference>
<dbReference type="AlphaFoldDB" id="A0A023EWJ5"/>
<feature type="transmembrane region" description="Helical" evidence="10">
    <location>
        <begin position="499"/>
        <end position="521"/>
    </location>
</feature>
<evidence type="ECO:0000313" key="11">
    <source>
        <dbReference type="EMBL" id="JAC12889.1"/>
    </source>
</evidence>
<sequence>MKHIMNVFGNQYNSVSMNNCDNGPFESFAANRRNLTRQFSIVDSFFHQRKEGERTRYPKSNFFLMASGLISICLGVMSHMCDPYMLIFKWKLIFENGGEIFELWKTPPVDLYIKIFLFNVTNAEQYLNGNAEKMIFNEVGPYVYRELLSHENITFYSNGTLSTKPNHPLVFQAHLSEGHKEEDVFYVPNIALLSIAQIASKHNYLIRLPLNLLIRRTKTVPLEKQTARQFMFGYETTLTTLGNTFLPNWISFNKVGLIDRMYDFKDDFETFYTGVGDESLSGLYESYLGSSKLAQWEGDHCSNIRNASDGTKFKSFIKDDEQLLFFRKSMCRAQRMVQAGSKHEVGGIQATKFVFEDNALDNGHIDVRNKCFCRKGECMARGLIDVTDCYYGFPIALSYPHFYDGDSSLLTKIIGLHPNESLHSSFFMINAISGLPLQLSVKFQINMAMGGIANMAECERFANIVIPTLWFEITMLQLPKSLQNRFLFYLKYLRIFERIVYVMLLFGGTLLLLIAVIRVSLSMSLNLSLNGVSKSNKESANSDKCTDSRRHSILKNNTSKQEKGSKQEKEHFLI</sequence>
<evidence type="ECO:0000256" key="3">
    <source>
        <dbReference type="ARBA" id="ARBA00010532"/>
    </source>
</evidence>
<keyword evidence="7 10" id="KW-0472">Membrane</keyword>
<dbReference type="GeneID" id="134288082"/>
<dbReference type="VEuPathDB" id="VectorBase:AALF000554"/>
<dbReference type="EMBL" id="GAPW01000709">
    <property type="protein sequence ID" value="JAC12889.1"/>
    <property type="molecule type" value="mRNA"/>
</dbReference>
<keyword evidence="13" id="KW-1185">Reference proteome</keyword>
<dbReference type="VEuPathDB" id="VectorBase:AALC636_007501"/>
<keyword evidence="5 10" id="KW-0812">Transmembrane</keyword>
<dbReference type="RefSeq" id="XP_062707778.1">
    <property type="nucleotide sequence ID" value="XM_062851794.1"/>
</dbReference>
<reference evidence="11" key="1">
    <citation type="journal article" date="2014" name="PLoS Negl. Trop. Dis.">
        <title>Identification and characterization of seminal fluid proteins in the Asian tiger mosquito, Aedes albopictus.</title>
        <authorList>
            <person name="Boes K.E."/>
            <person name="Ribeiro J.M."/>
            <person name="Wong A."/>
            <person name="Harrington L.C."/>
            <person name="Wolfner M.F."/>
            <person name="Sirot L.K."/>
        </authorList>
    </citation>
    <scope>NUCLEOTIDE SEQUENCE</scope>
    <source>
        <tissue evidence="11">Reproductive organs</tissue>
    </source>
</reference>
<dbReference type="GO" id="GO:0005886">
    <property type="term" value="C:plasma membrane"/>
    <property type="evidence" value="ECO:0007669"/>
    <property type="project" value="UniProtKB-SubCell"/>
</dbReference>
<dbReference type="InterPro" id="IPR002159">
    <property type="entry name" value="CD36_fam"/>
</dbReference>
<dbReference type="EnsemblMetazoa" id="AALFPA23_010764.R15122">
    <property type="protein sequence ID" value="AALFPA23_010764.P15122"/>
    <property type="gene ID" value="AALFPA23_010764"/>
</dbReference>
<evidence type="ECO:0000256" key="7">
    <source>
        <dbReference type="ARBA" id="ARBA00023136"/>
    </source>
</evidence>
<organism evidence="11">
    <name type="scientific">Aedes albopictus</name>
    <name type="common">Asian tiger mosquito</name>
    <name type="synonym">Stegomyia albopicta</name>
    <dbReference type="NCBI Taxonomy" id="7160"/>
    <lineage>
        <taxon>Eukaryota</taxon>
        <taxon>Metazoa</taxon>
        <taxon>Ecdysozoa</taxon>
        <taxon>Arthropoda</taxon>
        <taxon>Hexapoda</taxon>
        <taxon>Insecta</taxon>
        <taxon>Pterygota</taxon>
        <taxon>Neoptera</taxon>
        <taxon>Endopterygota</taxon>
        <taxon>Diptera</taxon>
        <taxon>Nematocera</taxon>
        <taxon>Culicoidea</taxon>
        <taxon>Culicidae</taxon>
        <taxon>Culicinae</taxon>
        <taxon>Aedini</taxon>
        <taxon>Aedes</taxon>
        <taxon>Stegomyia</taxon>
    </lineage>
</organism>
<evidence type="ECO:0000256" key="4">
    <source>
        <dbReference type="ARBA" id="ARBA00022475"/>
    </source>
</evidence>
<evidence type="ECO:0000256" key="10">
    <source>
        <dbReference type="SAM" id="Phobius"/>
    </source>
</evidence>
<feature type="compositionally biased region" description="Basic and acidic residues" evidence="9">
    <location>
        <begin position="560"/>
        <end position="574"/>
    </location>
</feature>
<dbReference type="GO" id="GO:0005737">
    <property type="term" value="C:cytoplasm"/>
    <property type="evidence" value="ECO:0007669"/>
    <property type="project" value="TreeGrafter"/>
</dbReference>
<evidence type="ECO:0000256" key="5">
    <source>
        <dbReference type="ARBA" id="ARBA00022692"/>
    </source>
</evidence>
<comment type="similarity">
    <text evidence="3">Belongs to the CD36 family.</text>
</comment>
<evidence type="ECO:0000256" key="8">
    <source>
        <dbReference type="ARBA" id="ARBA00023180"/>
    </source>
</evidence>
<evidence type="ECO:0000256" key="6">
    <source>
        <dbReference type="ARBA" id="ARBA00022989"/>
    </source>
</evidence>
<dbReference type="VEuPathDB" id="VectorBase:AALFPA_051325"/>
<evidence type="ECO:0000256" key="2">
    <source>
        <dbReference type="ARBA" id="ARBA00004236"/>
    </source>
</evidence>
<evidence type="ECO:0000313" key="13">
    <source>
        <dbReference type="Proteomes" id="UP000069940"/>
    </source>
</evidence>
<accession>A0A023EWJ5</accession>
<comment type="function">
    <text evidence="1">Plays an olfactory role that is not restricted to pheromone sensitivity.</text>
</comment>
<keyword evidence="6 10" id="KW-1133">Transmembrane helix</keyword>
<reference evidence="12" key="3">
    <citation type="submission" date="2025-05" db="UniProtKB">
        <authorList>
            <consortium name="EnsemblMetazoa"/>
        </authorList>
    </citation>
    <scope>IDENTIFICATION</scope>
    <source>
        <strain evidence="12">Foshan</strain>
    </source>
</reference>
<dbReference type="Proteomes" id="UP000069940">
    <property type="component" value="Unassembled WGS sequence"/>
</dbReference>
<dbReference type="PRINTS" id="PR01609">
    <property type="entry name" value="CD36FAMILY"/>
</dbReference>
<keyword evidence="8" id="KW-0325">Glycoprotein</keyword>
<proteinExistence type="evidence at transcript level"/>
<dbReference type="Pfam" id="PF01130">
    <property type="entry name" value="CD36"/>
    <property type="match status" value="1"/>
</dbReference>
<dbReference type="PANTHER" id="PTHR11923">
    <property type="entry name" value="SCAVENGER RECEPTOR CLASS B TYPE-1 SR-B1"/>
    <property type="match status" value="1"/>
</dbReference>
<evidence type="ECO:0000256" key="1">
    <source>
        <dbReference type="ARBA" id="ARBA00003156"/>
    </source>
</evidence>
<comment type="subcellular location">
    <subcellularLocation>
        <location evidence="2">Cell membrane</location>
    </subcellularLocation>
</comment>
<evidence type="ECO:0000256" key="9">
    <source>
        <dbReference type="SAM" id="MobiDB-lite"/>
    </source>
</evidence>
<feature type="compositionally biased region" description="Basic and acidic residues" evidence="9">
    <location>
        <begin position="535"/>
        <end position="550"/>
    </location>
</feature>
<protein>
    <submittedName>
        <fullName evidence="11">Putative plasma membrane glycoprotein cd36</fullName>
    </submittedName>
</protein>
<reference evidence="13" key="2">
    <citation type="journal article" date="2015" name="Proc. Natl. Acad. Sci. U.S.A.">
        <title>Genome sequence of the Asian Tiger mosquito, Aedes albopictus, reveals insights into its biology, genetics, and evolution.</title>
        <authorList>
            <person name="Chen X.G."/>
            <person name="Jiang X."/>
            <person name="Gu J."/>
            <person name="Xu M."/>
            <person name="Wu Y."/>
            <person name="Deng Y."/>
            <person name="Zhang C."/>
            <person name="Bonizzoni M."/>
            <person name="Dermauw W."/>
            <person name="Vontas J."/>
            <person name="Armbruster P."/>
            <person name="Huang X."/>
            <person name="Yang Y."/>
            <person name="Zhang H."/>
            <person name="He W."/>
            <person name="Peng H."/>
            <person name="Liu Y."/>
            <person name="Wu K."/>
            <person name="Chen J."/>
            <person name="Lirakis M."/>
            <person name="Topalis P."/>
            <person name="Van Leeuwen T."/>
            <person name="Hall A.B."/>
            <person name="Jiang X."/>
            <person name="Thorpe C."/>
            <person name="Mueller R.L."/>
            <person name="Sun C."/>
            <person name="Waterhouse R.M."/>
            <person name="Yan G."/>
            <person name="Tu Z.J."/>
            <person name="Fang X."/>
            <person name="James A.A."/>
        </authorList>
    </citation>
    <scope>NUCLEOTIDE SEQUENCE [LARGE SCALE GENOMIC DNA]</scope>
    <source>
        <strain evidence="13">Foshan</strain>
    </source>
</reference>
<feature type="transmembrane region" description="Helical" evidence="10">
    <location>
        <begin position="62"/>
        <end position="80"/>
    </location>
</feature>
<evidence type="ECO:0000313" key="12">
    <source>
        <dbReference type="EnsemblMetazoa" id="AALFPA23_010764.P15122"/>
    </source>
</evidence>
<feature type="region of interest" description="Disordered" evidence="9">
    <location>
        <begin position="532"/>
        <end position="574"/>
    </location>
</feature>
<name>A0A023EWJ5_AEDAL</name>
<dbReference type="GO" id="GO:0005044">
    <property type="term" value="F:scavenger receptor activity"/>
    <property type="evidence" value="ECO:0007669"/>
    <property type="project" value="TreeGrafter"/>
</dbReference>